<dbReference type="EMBL" id="JAULSC010000022">
    <property type="protein sequence ID" value="MDO3397560.1"/>
    <property type="molecule type" value="Genomic_DNA"/>
</dbReference>
<dbReference type="RefSeq" id="WP_302709761.1">
    <property type="nucleotide sequence ID" value="NZ_JAULSC010000022.1"/>
</dbReference>
<dbReference type="GO" id="GO:0016740">
    <property type="term" value="F:transferase activity"/>
    <property type="evidence" value="ECO:0007669"/>
    <property type="project" value="UniProtKB-KW"/>
</dbReference>
<organism evidence="2 3">
    <name type="scientific">Nocardioides cremeus</name>
    <dbReference type="NCBI Taxonomy" id="3058044"/>
    <lineage>
        <taxon>Bacteria</taxon>
        <taxon>Bacillati</taxon>
        <taxon>Actinomycetota</taxon>
        <taxon>Actinomycetes</taxon>
        <taxon>Propionibacteriales</taxon>
        <taxon>Nocardioidaceae</taxon>
        <taxon>Nocardioides</taxon>
    </lineage>
</organism>
<dbReference type="InterPro" id="IPR027417">
    <property type="entry name" value="P-loop_NTPase"/>
</dbReference>
<comment type="caution">
    <text evidence="2">The sequence shown here is derived from an EMBL/GenBank/DDBJ whole genome shotgun (WGS) entry which is preliminary data.</text>
</comment>
<reference evidence="2" key="1">
    <citation type="submission" date="2023-06" db="EMBL/GenBank/DDBJ databases">
        <title>Genome sequence of Nocardioides sp. SOB44.</title>
        <authorList>
            <person name="Zhang G."/>
        </authorList>
    </citation>
    <scope>NUCLEOTIDE SEQUENCE</scope>
    <source>
        <strain evidence="2">SOB44</strain>
    </source>
</reference>
<evidence type="ECO:0000256" key="1">
    <source>
        <dbReference type="SAM" id="MobiDB-lite"/>
    </source>
</evidence>
<dbReference type="Gene3D" id="3.40.50.300">
    <property type="entry name" value="P-loop containing nucleotide triphosphate hydrolases"/>
    <property type="match status" value="1"/>
</dbReference>
<name>A0ABT8TVY4_9ACTN</name>
<keyword evidence="3" id="KW-1185">Reference proteome</keyword>
<evidence type="ECO:0000313" key="3">
    <source>
        <dbReference type="Proteomes" id="UP001168363"/>
    </source>
</evidence>
<feature type="region of interest" description="Disordered" evidence="1">
    <location>
        <begin position="174"/>
        <end position="202"/>
    </location>
</feature>
<evidence type="ECO:0000313" key="2">
    <source>
        <dbReference type="EMBL" id="MDO3397560.1"/>
    </source>
</evidence>
<dbReference type="Proteomes" id="UP001168363">
    <property type="component" value="Unassembled WGS sequence"/>
</dbReference>
<protein>
    <submittedName>
        <fullName evidence="2">4-amino-4-deoxy-L-arabinose transferase</fullName>
    </submittedName>
</protein>
<sequence>MARLVLDLATSRPPTLGGAGWLVCIDGPSGAGKSTLADAVAEASSVRTRVVRLDDMYQGWDGLPHVPDQLEQLLSPLDRDAASSYTRYDWQAGAPGEDVTVAPVPLLVLEGVGAGTARISPLTTVLVWVDAPTELRRRRGVERDGDSFEPHWEAWAEAEAHHFERQGTRGRADVLVDGTGSVPPRTVVPGAATSERAAVPDH</sequence>
<dbReference type="SUPFAM" id="SSF52540">
    <property type="entry name" value="P-loop containing nucleoside triphosphate hydrolases"/>
    <property type="match status" value="1"/>
</dbReference>
<proteinExistence type="predicted"/>
<gene>
    <name evidence="2" type="ORF">QWJ41_17670</name>
</gene>
<accession>A0ABT8TVY4</accession>
<keyword evidence="2" id="KW-0808">Transferase</keyword>